<gene>
    <name evidence="3" type="ORF">JBS370_LOCUS6052</name>
    <name evidence="2" type="ORF">ZHD862_LOCUS10245</name>
</gene>
<organism evidence="2 4">
    <name type="scientific">Rotaria sordida</name>
    <dbReference type="NCBI Taxonomy" id="392033"/>
    <lineage>
        <taxon>Eukaryota</taxon>
        <taxon>Metazoa</taxon>
        <taxon>Spiralia</taxon>
        <taxon>Gnathifera</taxon>
        <taxon>Rotifera</taxon>
        <taxon>Eurotatoria</taxon>
        <taxon>Bdelloidea</taxon>
        <taxon>Philodinida</taxon>
        <taxon>Philodinidae</taxon>
        <taxon>Rotaria</taxon>
    </lineage>
</organism>
<evidence type="ECO:0000313" key="3">
    <source>
        <dbReference type="EMBL" id="CAF3645538.1"/>
    </source>
</evidence>
<dbReference type="InterPro" id="IPR032675">
    <property type="entry name" value="LRR_dom_sf"/>
</dbReference>
<dbReference type="Gene3D" id="3.80.10.10">
    <property type="entry name" value="Ribonuclease Inhibitor"/>
    <property type="match status" value="1"/>
</dbReference>
<reference evidence="2" key="1">
    <citation type="submission" date="2021-02" db="EMBL/GenBank/DDBJ databases">
        <authorList>
            <person name="Nowell W R."/>
        </authorList>
    </citation>
    <scope>NUCLEOTIDE SEQUENCE</scope>
</reference>
<protein>
    <recommendedName>
        <fullName evidence="1">F-box domain-containing protein</fullName>
    </recommendedName>
</protein>
<dbReference type="AlphaFoldDB" id="A0A814DAE6"/>
<evidence type="ECO:0000259" key="1">
    <source>
        <dbReference type="PROSITE" id="PS50181"/>
    </source>
</evidence>
<dbReference type="EMBL" id="CAJOBD010000325">
    <property type="protein sequence ID" value="CAF3645538.1"/>
    <property type="molecule type" value="Genomic_DNA"/>
</dbReference>
<sequence>MISSSDNRLLFILDLLPKEIIFTIFDFLWAHDILYSFLNISNYFNNILLTYQNYHVNFKSILKQQFDLVCRFIQPNQITSLVLSDSNETPSQSKTFLSLFPIEKFINLRAITLSDIENDCHSLFFNIRQLKYLNYFETDTLSHLWMIETISRLKQLIINKYADNDYNHESLLHSISFSHLRNLTLPYCSYVQLRQILSCASKLTSLNISLIISDCTGIDYFAEQHQETPLIINHLTMSIQTFTWYVEYNTDDFILYTIPRFAPRTTKHSLLSILPHSTTLPVEQYSIYYDQINELELDSNDKSSYRYTNVQRLILSITKINENIIDLSKVEYLCVKSLSWSLKKLFQIIKTSMTSLYHLKIDFSFSMIQLSDNIYPLEQIRIIDLPQFSCSFKNDNIDLSSLFPCIERLTIGINSLHQMTDIIDRFMHLSSGSFHIMNDHTDINHILTETDTIYKWLIEKTNRLARNRSFTYRLDSRSGIWIHLWISSESTTPEKVLNKTLSGEQLMELRETNGQHNCSRCCSLQ</sequence>
<dbReference type="PROSITE" id="PS50181">
    <property type="entry name" value="FBOX"/>
    <property type="match status" value="1"/>
</dbReference>
<comment type="caution">
    <text evidence="2">The sequence shown here is derived from an EMBL/GenBank/DDBJ whole genome shotgun (WGS) entry which is preliminary data.</text>
</comment>
<accession>A0A814DAE6</accession>
<evidence type="ECO:0000313" key="2">
    <source>
        <dbReference type="EMBL" id="CAF0955618.1"/>
    </source>
</evidence>
<dbReference type="Proteomes" id="UP000663864">
    <property type="component" value="Unassembled WGS sequence"/>
</dbReference>
<evidence type="ECO:0000313" key="4">
    <source>
        <dbReference type="Proteomes" id="UP000663864"/>
    </source>
</evidence>
<name>A0A814DAE6_9BILA</name>
<feature type="domain" description="F-box" evidence="1">
    <location>
        <begin position="10"/>
        <end position="61"/>
    </location>
</feature>
<dbReference type="EMBL" id="CAJNOT010000364">
    <property type="protein sequence ID" value="CAF0955618.1"/>
    <property type="molecule type" value="Genomic_DNA"/>
</dbReference>
<dbReference type="InterPro" id="IPR001810">
    <property type="entry name" value="F-box_dom"/>
</dbReference>
<proteinExistence type="predicted"/>
<dbReference type="Proteomes" id="UP000663836">
    <property type="component" value="Unassembled WGS sequence"/>
</dbReference>